<sequence length="60" mass="6593">MVKAPIGYPVGAFDGNGWLSESLAVTGVVAVRIDLQRHGDARVAEDLFRITRRNTEPLEQ</sequence>
<dbReference type="EMBL" id="BSTJ01000009">
    <property type="protein sequence ID" value="GLY78272.1"/>
    <property type="molecule type" value="Genomic_DNA"/>
</dbReference>
<evidence type="ECO:0000313" key="1">
    <source>
        <dbReference type="EMBL" id="GLY78272.1"/>
    </source>
</evidence>
<accession>A0A9W6RQI4</accession>
<organism evidence="1 2">
    <name type="scientific">Actinoallomurus iriomotensis</name>
    <dbReference type="NCBI Taxonomy" id="478107"/>
    <lineage>
        <taxon>Bacteria</taxon>
        <taxon>Bacillati</taxon>
        <taxon>Actinomycetota</taxon>
        <taxon>Actinomycetes</taxon>
        <taxon>Streptosporangiales</taxon>
        <taxon>Thermomonosporaceae</taxon>
        <taxon>Actinoallomurus</taxon>
    </lineage>
</organism>
<gene>
    <name evidence="1" type="ORF">Airi01_065390</name>
</gene>
<reference evidence="1" key="1">
    <citation type="submission" date="2023-03" db="EMBL/GenBank/DDBJ databases">
        <title>Actinoallomurus iriomotensis NBRC 103681.</title>
        <authorList>
            <person name="Ichikawa N."/>
            <person name="Sato H."/>
            <person name="Tonouchi N."/>
        </authorList>
    </citation>
    <scope>NUCLEOTIDE SEQUENCE</scope>
    <source>
        <strain evidence="1">NBRC 103681</strain>
    </source>
</reference>
<evidence type="ECO:0000313" key="2">
    <source>
        <dbReference type="Proteomes" id="UP001165135"/>
    </source>
</evidence>
<protein>
    <submittedName>
        <fullName evidence="1">Uncharacterized protein</fullName>
    </submittedName>
</protein>
<dbReference type="Proteomes" id="UP001165135">
    <property type="component" value="Unassembled WGS sequence"/>
</dbReference>
<name>A0A9W6RQI4_9ACTN</name>
<proteinExistence type="predicted"/>
<comment type="caution">
    <text evidence="1">The sequence shown here is derived from an EMBL/GenBank/DDBJ whole genome shotgun (WGS) entry which is preliminary data.</text>
</comment>
<dbReference type="AlphaFoldDB" id="A0A9W6RQI4"/>